<reference evidence="6 7" key="1">
    <citation type="journal article" date="2016" name="Proc. Natl. Acad. Sci. U.S.A.">
        <title>Comparative genomics of biotechnologically important yeasts.</title>
        <authorList>
            <person name="Riley R."/>
            <person name="Haridas S."/>
            <person name="Wolfe K.H."/>
            <person name="Lopes M.R."/>
            <person name="Hittinger C.T."/>
            <person name="Goeker M."/>
            <person name="Salamov A.A."/>
            <person name="Wisecaver J.H."/>
            <person name="Long T.M."/>
            <person name="Calvey C.H."/>
            <person name="Aerts A.L."/>
            <person name="Barry K.W."/>
            <person name="Choi C."/>
            <person name="Clum A."/>
            <person name="Coughlan A.Y."/>
            <person name="Deshpande S."/>
            <person name="Douglass A.P."/>
            <person name="Hanson S.J."/>
            <person name="Klenk H.-P."/>
            <person name="LaButti K.M."/>
            <person name="Lapidus A."/>
            <person name="Lindquist E.A."/>
            <person name="Lipzen A.M."/>
            <person name="Meier-Kolthoff J.P."/>
            <person name="Ohm R.A."/>
            <person name="Otillar R.P."/>
            <person name="Pangilinan J.L."/>
            <person name="Peng Y."/>
            <person name="Rokas A."/>
            <person name="Rosa C.A."/>
            <person name="Scheuner C."/>
            <person name="Sibirny A.A."/>
            <person name="Slot J.C."/>
            <person name="Stielow J.B."/>
            <person name="Sun H."/>
            <person name="Kurtzman C.P."/>
            <person name="Blackwell M."/>
            <person name="Grigoriev I.V."/>
            <person name="Jeffries T.W."/>
        </authorList>
    </citation>
    <scope>NUCLEOTIDE SEQUENCE [LARGE SCALE GENOMIC DNA]</scope>
    <source>
        <strain evidence="6 7">DSM 6958</strain>
    </source>
</reference>
<evidence type="ECO:0000259" key="5">
    <source>
        <dbReference type="Pfam" id="PF19278"/>
    </source>
</evidence>
<dbReference type="PANTHER" id="PTHR11365:SF2">
    <property type="entry name" value="5-OXOPROLINASE"/>
    <property type="match status" value="1"/>
</dbReference>
<proteinExistence type="inferred from homology"/>
<feature type="domain" description="Hydantoinase B/oxoprolinase" evidence="3">
    <location>
        <begin position="751"/>
        <end position="1286"/>
    </location>
</feature>
<dbReference type="GO" id="GO:0005829">
    <property type="term" value="C:cytosol"/>
    <property type="evidence" value="ECO:0007669"/>
    <property type="project" value="TreeGrafter"/>
</dbReference>
<dbReference type="Pfam" id="PF02538">
    <property type="entry name" value="Hydantoinase_B"/>
    <property type="match status" value="1"/>
</dbReference>
<gene>
    <name evidence="6" type="ORF">NADFUDRAFT_43176</name>
</gene>
<dbReference type="GO" id="GO:0017168">
    <property type="term" value="F:5-oxoprolinase (ATP-hydrolyzing) activity"/>
    <property type="evidence" value="ECO:0007669"/>
    <property type="project" value="TreeGrafter"/>
</dbReference>
<keyword evidence="7" id="KW-1185">Reference proteome</keyword>
<feature type="domain" description="Hydantoinase A/oxoprolinase" evidence="2">
    <location>
        <begin position="238"/>
        <end position="545"/>
    </location>
</feature>
<protein>
    <submittedName>
        <fullName evidence="6">Hydantoinase B/oxoprolinase</fullName>
    </submittedName>
</protein>
<dbReference type="InterPro" id="IPR049517">
    <property type="entry name" value="ACX-like_C"/>
</dbReference>
<dbReference type="GO" id="GO:0006749">
    <property type="term" value="P:glutathione metabolic process"/>
    <property type="evidence" value="ECO:0007669"/>
    <property type="project" value="TreeGrafter"/>
</dbReference>
<dbReference type="Pfam" id="PF01968">
    <property type="entry name" value="Hydantoinase_A"/>
    <property type="match status" value="1"/>
</dbReference>
<feature type="domain" description="Acetophenone carboxylase-like C-terminal" evidence="5">
    <location>
        <begin position="562"/>
        <end position="734"/>
    </location>
</feature>
<evidence type="ECO:0000259" key="3">
    <source>
        <dbReference type="Pfam" id="PF02538"/>
    </source>
</evidence>
<dbReference type="Pfam" id="PF05378">
    <property type="entry name" value="Hydant_A_N"/>
    <property type="match status" value="1"/>
</dbReference>
<dbReference type="PANTHER" id="PTHR11365">
    <property type="entry name" value="5-OXOPROLINASE RELATED"/>
    <property type="match status" value="1"/>
</dbReference>
<evidence type="ECO:0000259" key="4">
    <source>
        <dbReference type="Pfam" id="PF05378"/>
    </source>
</evidence>
<dbReference type="EMBL" id="KV454412">
    <property type="protein sequence ID" value="ODQ64168.1"/>
    <property type="molecule type" value="Genomic_DNA"/>
</dbReference>
<dbReference type="Pfam" id="PF19278">
    <property type="entry name" value="Hydant_A_C"/>
    <property type="match status" value="1"/>
</dbReference>
<dbReference type="InterPro" id="IPR045079">
    <property type="entry name" value="Oxoprolinase-like"/>
</dbReference>
<organism evidence="6 7">
    <name type="scientific">Nadsonia fulvescens var. elongata DSM 6958</name>
    <dbReference type="NCBI Taxonomy" id="857566"/>
    <lineage>
        <taxon>Eukaryota</taxon>
        <taxon>Fungi</taxon>
        <taxon>Dikarya</taxon>
        <taxon>Ascomycota</taxon>
        <taxon>Saccharomycotina</taxon>
        <taxon>Dipodascomycetes</taxon>
        <taxon>Dipodascales</taxon>
        <taxon>Dipodascales incertae sedis</taxon>
        <taxon>Nadsonia</taxon>
    </lineage>
</organism>
<name>A0A1E3PFM3_9ASCO</name>
<feature type="domain" description="Hydantoinase/oxoprolinase N-terminal" evidence="4">
    <location>
        <begin position="5"/>
        <end position="220"/>
    </location>
</feature>
<dbReference type="InterPro" id="IPR008040">
    <property type="entry name" value="Hydant_A_N"/>
</dbReference>
<dbReference type="STRING" id="857566.A0A1E3PFM3"/>
<dbReference type="InterPro" id="IPR002821">
    <property type="entry name" value="Hydantoinase_A"/>
</dbReference>
<dbReference type="InterPro" id="IPR003692">
    <property type="entry name" value="Hydantoinase_B"/>
</dbReference>
<dbReference type="OrthoDB" id="3643at2759"/>
<evidence type="ECO:0000313" key="6">
    <source>
        <dbReference type="EMBL" id="ODQ64168.1"/>
    </source>
</evidence>
<comment type="similarity">
    <text evidence="1">Belongs to the oxoprolinase family.</text>
</comment>
<accession>A0A1E3PFM3</accession>
<evidence type="ECO:0000259" key="2">
    <source>
        <dbReference type="Pfam" id="PF01968"/>
    </source>
</evidence>
<evidence type="ECO:0000313" key="7">
    <source>
        <dbReference type="Proteomes" id="UP000095009"/>
    </source>
</evidence>
<sequence>MKEIRISIDRGGTFTDVYAHCKAHDPPAIILKLLSVDPANYDDAPTEGIRRVLSHFSGSVILKGTLLDLSNVESIRMGTTVATNALLERKGDRVAFLVTKGFGNILDIGQQARPSIFDLTISKLNTLYDSVFEIDERVTMEEYSEDPDPVQLKAADDTDLVQGTTGETVRILKRIDITQVQAVLNEIKFSGITSLAISFMHSYVFPAHEETVARLARNMGFDVSVSSEIQPAIKLVSRANSATADAYLSPITARYVQNIGKGFKGGLKAVGDRLLFMQSDGGLTSWSKFSGLKAILSGPAGGVVGYSQTSYDHNESNSGKKVPILGFDMGGTSTDVSRYDGMLSHIFETTTAQITIQSPQLDINTVAAGGGSILAWRNGLFVVGPESASAHPGPACYRKGGPLTVTDANLFLGRLLPEEFPCIFGPEENLPLDREVVRTKFEVITAIINADKRAADPKYHIDITPEEVALGFLIVANEAMCRPIRTLTEGKGYIASAHNLASFGGAGGQHACSVAANLGINRVIIHKYSAILSAYGMALADVVHEVQRPESAAFTAKSLVGLRARLEALKQECIYEISQQDFNSAAIEVEMYLNIRYKGTETSLMVGVGPVDTFEAIQTSFEAQHFQQFGFSLERDLLVNDIRCRGVGKSKTSNGKSPYTELATVAKVPLTTREIKRVYFENTGWVDAAVFRIEALTPGAQVTGPAMIIDKTQTIVVTPRSVATALEEHVVIDLNFQSSSSPNEDVSDKIDPIMLSVFGHRFMSIAEQMGQTLQKTSISTNIKERLDFSCALFSPDGGLVANAPHIPVHLGSMSSAVGYQKSYWGKKLYPGDVLMCNHPAYGGSHLPDITIITPVFHPDDSNQIIFWTAARGHHSDIGGITAGSMPPFSKEIWEEGATIEAFKIVKNGVFDETGAVDLLYTQPSKYPGCTGSRSLKDSISDLKAQIAANNKGINLITQVIKDFGLCTVQRYMFAIQENAEQSVRNLLKKFYQKFAGVPLEAQEQIDDGTPINLEITINGETGDAVFDFTGTGPQVYGNLNAPKSITSSAILYVLRSLISVDIPLNQGCLRPITIKIPTGTLLSPSKGAATVGGNVETSQRITDTVLKAFQVMGASQGTCNNLTFGFGGEELPDGSIKPGFGYYETIAGGAGAGDGWDGQSGVQVHMTNTRSTDPEIFEKRYPVILREFSFRKGSGGNGKYNGGDGVIRDIEFRVPVQVSILSERRTTAPYGMGGGQPGAKGRNLWMRKVNTEDEWEVVSIGGKNTCKVSTGDRIIIQTPGGGGFGATGQVAESGLSKRQNNFDSTKFIPRASGSVAERTFLGEGSA</sequence>
<dbReference type="Proteomes" id="UP000095009">
    <property type="component" value="Unassembled WGS sequence"/>
</dbReference>
<evidence type="ECO:0000256" key="1">
    <source>
        <dbReference type="ARBA" id="ARBA00010403"/>
    </source>
</evidence>